<evidence type="ECO:0000313" key="3">
    <source>
        <dbReference type="Proteomes" id="UP000053477"/>
    </source>
</evidence>
<organism evidence="2 3">
    <name type="scientific">Schizopora paradoxa</name>
    <dbReference type="NCBI Taxonomy" id="27342"/>
    <lineage>
        <taxon>Eukaryota</taxon>
        <taxon>Fungi</taxon>
        <taxon>Dikarya</taxon>
        <taxon>Basidiomycota</taxon>
        <taxon>Agaricomycotina</taxon>
        <taxon>Agaricomycetes</taxon>
        <taxon>Hymenochaetales</taxon>
        <taxon>Schizoporaceae</taxon>
        <taxon>Schizopora</taxon>
    </lineage>
</organism>
<proteinExistence type="predicted"/>
<gene>
    <name evidence="2" type="ORF">SCHPADRAFT_922269</name>
</gene>
<keyword evidence="3" id="KW-1185">Reference proteome</keyword>
<reference evidence="2 3" key="1">
    <citation type="submission" date="2015-04" db="EMBL/GenBank/DDBJ databases">
        <title>Complete genome sequence of Schizopora paradoxa KUC8140, a cosmopolitan wood degrader in East Asia.</title>
        <authorList>
            <consortium name="DOE Joint Genome Institute"/>
            <person name="Min B."/>
            <person name="Park H."/>
            <person name="Jang Y."/>
            <person name="Kim J.-J."/>
            <person name="Kim K.H."/>
            <person name="Pangilinan J."/>
            <person name="Lipzen A."/>
            <person name="Riley R."/>
            <person name="Grigoriev I.V."/>
            <person name="Spatafora J.W."/>
            <person name="Choi I.-G."/>
        </authorList>
    </citation>
    <scope>NUCLEOTIDE SEQUENCE [LARGE SCALE GENOMIC DNA]</scope>
    <source>
        <strain evidence="2 3">KUC8140</strain>
    </source>
</reference>
<sequence>MKTTSFLSLTVFSLLHSSANASAISSQPRNTLLPRADCEFSDFVSCIVSLAELPMLITTCAEAVDDINKALDSSDDFDPIKTVTQGSDCIAEAFLAAVDLPEHCSGCTKALDGECPNAKVPCTGPPPASGELRRRL</sequence>
<protein>
    <recommendedName>
        <fullName evidence="4">Fungal calcium binding protein domain-containing protein</fullName>
    </recommendedName>
</protein>
<evidence type="ECO:0000313" key="2">
    <source>
        <dbReference type="EMBL" id="KLO09845.1"/>
    </source>
</evidence>
<accession>A0A0H2RD81</accession>
<dbReference type="EMBL" id="KQ086043">
    <property type="protein sequence ID" value="KLO09845.1"/>
    <property type="molecule type" value="Genomic_DNA"/>
</dbReference>
<dbReference type="InParanoid" id="A0A0H2RD81"/>
<dbReference type="Proteomes" id="UP000053477">
    <property type="component" value="Unassembled WGS sequence"/>
</dbReference>
<evidence type="ECO:0000256" key="1">
    <source>
        <dbReference type="SAM" id="SignalP"/>
    </source>
</evidence>
<dbReference type="AlphaFoldDB" id="A0A0H2RD81"/>
<evidence type="ECO:0008006" key="4">
    <source>
        <dbReference type="Google" id="ProtNLM"/>
    </source>
</evidence>
<feature type="signal peptide" evidence="1">
    <location>
        <begin position="1"/>
        <end position="21"/>
    </location>
</feature>
<dbReference type="OrthoDB" id="3049883at2759"/>
<name>A0A0H2RD81_9AGAM</name>
<feature type="chain" id="PRO_5005201844" description="Fungal calcium binding protein domain-containing protein" evidence="1">
    <location>
        <begin position="22"/>
        <end position="136"/>
    </location>
</feature>
<keyword evidence="1" id="KW-0732">Signal</keyword>